<dbReference type="SUPFAM" id="SSF52343">
    <property type="entry name" value="Ferredoxin reductase-like, C-terminal NADP-linked domain"/>
    <property type="match status" value="1"/>
</dbReference>
<evidence type="ECO:0000313" key="4">
    <source>
        <dbReference type="Proteomes" id="UP000184389"/>
    </source>
</evidence>
<dbReference type="GO" id="GO:0016491">
    <property type="term" value="F:oxidoreductase activity"/>
    <property type="evidence" value="ECO:0007669"/>
    <property type="project" value="InterPro"/>
</dbReference>
<name>A0A1M5SHN7_9FIRM</name>
<protein>
    <submittedName>
        <fullName evidence="3">Ferredoxin-NADP reductase</fullName>
    </submittedName>
</protein>
<dbReference type="InterPro" id="IPR039261">
    <property type="entry name" value="FNR_nucleotide-bd"/>
</dbReference>
<dbReference type="Proteomes" id="UP000184389">
    <property type="component" value="Unassembled WGS sequence"/>
</dbReference>
<keyword evidence="4" id="KW-1185">Reference proteome</keyword>
<dbReference type="PROSITE" id="PS51384">
    <property type="entry name" value="FAD_FR"/>
    <property type="match status" value="1"/>
</dbReference>
<dbReference type="InterPro" id="IPR036010">
    <property type="entry name" value="2Fe-2S_ferredoxin-like_sf"/>
</dbReference>
<dbReference type="AlphaFoldDB" id="A0A1M5SHN7"/>
<dbReference type="SUPFAM" id="SSF54292">
    <property type="entry name" value="2Fe-2S ferredoxin-like"/>
    <property type="match status" value="1"/>
</dbReference>
<dbReference type="EMBL" id="FQXR01000002">
    <property type="protein sequence ID" value="SHH37975.1"/>
    <property type="molecule type" value="Genomic_DNA"/>
</dbReference>
<dbReference type="InterPro" id="IPR017938">
    <property type="entry name" value="Riboflavin_synthase-like_b-brl"/>
</dbReference>
<dbReference type="InterPro" id="IPR017927">
    <property type="entry name" value="FAD-bd_FR_type"/>
</dbReference>
<accession>A0A1M5SHN7</accession>
<dbReference type="InterPro" id="IPR001709">
    <property type="entry name" value="Flavoprot_Pyr_Nucl_cyt_Rdtase"/>
</dbReference>
<dbReference type="Gene3D" id="3.40.50.80">
    <property type="entry name" value="Nucleotide-binding domain of ferredoxin-NADP reductase (FNR) module"/>
    <property type="match status" value="1"/>
</dbReference>
<dbReference type="STRING" id="1123281.SAMN02745180_00175"/>
<dbReference type="SUPFAM" id="SSF63380">
    <property type="entry name" value="Riboflavin synthase domain-like"/>
    <property type="match status" value="1"/>
</dbReference>
<dbReference type="InterPro" id="IPR050415">
    <property type="entry name" value="MRET"/>
</dbReference>
<dbReference type="Pfam" id="PF00111">
    <property type="entry name" value="Fer2"/>
    <property type="match status" value="1"/>
</dbReference>
<dbReference type="PANTHER" id="PTHR47354:SF5">
    <property type="entry name" value="PROTEIN RFBI"/>
    <property type="match status" value="1"/>
</dbReference>
<proteinExistence type="predicted"/>
<dbReference type="InterPro" id="IPR008333">
    <property type="entry name" value="Cbr1-like_FAD-bd_dom"/>
</dbReference>
<dbReference type="PANTHER" id="PTHR47354">
    <property type="entry name" value="NADH OXIDOREDUCTASE HCR"/>
    <property type="match status" value="1"/>
</dbReference>
<dbReference type="PRINTS" id="PR00406">
    <property type="entry name" value="CYTB5RDTASE"/>
</dbReference>
<dbReference type="Pfam" id="PF00175">
    <property type="entry name" value="NAD_binding_1"/>
    <property type="match status" value="1"/>
</dbReference>
<gene>
    <name evidence="3" type="ORF">SAMN02745180_00175</name>
</gene>
<dbReference type="PROSITE" id="PS51085">
    <property type="entry name" value="2FE2S_FER_2"/>
    <property type="match status" value="1"/>
</dbReference>
<evidence type="ECO:0000259" key="1">
    <source>
        <dbReference type="PROSITE" id="PS51085"/>
    </source>
</evidence>
<dbReference type="Gene3D" id="3.10.20.30">
    <property type="match status" value="1"/>
</dbReference>
<dbReference type="InterPro" id="IPR012675">
    <property type="entry name" value="Beta-grasp_dom_sf"/>
</dbReference>
<evidence type="ECO:0000313" key="3">
    <source>
        <dbReference type="EMBL" id="SHH37975.1"/>
    </source>
</evidence>
<feature type="domain" description="FAD-binding FR-type" evidence="2">
    <location>
        <begin position="48"/>
        <end position="156"/>
    </location>
</feature>
<dbReference type="OrthoDB" id="9801223at2"/>
<dbReference type="Pfam" id="PF00970">
    <property type="entry name" value="FAD_binding_6"/>
    <property type="match status" value="1"/>
</dbReference>
<organism evidence="3 4">
    <name type="scientific">Sporanaerobacter acetigenes DSM 13106</name>
    <dbReference type="NCBI Taxonomy" id="1123281"/>
    <lineage>
        <taxon>Bacteria</taxon>
        <taxon>Bacillati</taxon>
        <taxon>Bacillota</taxon>
        <taxon>Tissierellia</taxon>
        <taxon>Tissierellales</taxon>
        <taxon>Sporanaerobacteraceae</taxon>
        <taxon>Sporanaerobacter</taxon>
    </lineage>
</organism>
<feature type="domain" description="2Fe-2S ferredoxin-type" evidence="1">
    <location>
        <begin position="308"/>
        <end position="398"/>
    </location>
</feature>
<dbReference type="InterPro" id="IPR001433">
    <property type="entry name" value="OxRdtase_FAD/NAD-bd"/>
</dbReference>
<dbReference type="Gene3D" id="2.40.30.10">
    <property type="entry name" value="Translation factors"/>
    <property type="match status" value="1"/>
</dbReference>
<dbReference type="GO" id="GO:0051536">
    <property type="term" value="F:iron-sulfur cluster binding"/>
    <property type="evidence" value="ECO:0007669"/>
    <property type="project" value="InterPro"/>
</dbReference>
<dbReference type="RefSeq" id="WP_084604078.1">
    <property type="nucleotide sequence ID" value="NZ_FQXR01000002.1"/>
</dbReference>
<dbReference type="CDD" id="cd00207">
    <property type="entry name" value="fer2"/>
    <property type="match status" value="1"/>
</dbReference>
<dbReference type="InterPro" id="IPR001041">
    <property type="entry name" value="2Fe-2S_ferredoxin-type"/>
</dbReference>
<sequence length="398" mass="44971">MMVKVRGFFKDIKGTGRIIEMRKAQIAKAPSIPMGHDPIKELANKLHPSELHLKVDSIVDETPSTKTYRFVKNEGPDIPYFQAGQYISFKLNIGDSFVTRPYTISSSPYETLGKNPYVEVTMKVKPGGLVSEYIFENWKVGTLVTANMPLGHFYYEPLRDAKNVVAMAGGSGITPFKSMAKEIVNGKLDMNLTILYGSRFKNDIIFYEELEELAKKSKGKVKVVNILSDEENWDGEKGFINAEVIKKYSDPKNTTYYVCGPGAMYNFIDKEIAKLGIPEKRYRKEVCGEDPDIYRMADFPEKAKNKTYKIKVNMGCESVEIPANSRETVLVALERAGIKQDSNCRSGECGFCRSKLEKGNVYVNKKNDGRRSADKEYGYFHPCSSYPISDLEIRVFIS</sequence>
<evidence type="ECO:0000259" key="2">
    <source>
        <dbReference type="PROSITE" id="PS51384"/>
    </source>
</evidence>
<dbReference type="PRINTS" id="PR00371">
    <property type="entry name" value="FPNCR"/>
</dbReference>
<reference evidence="3 4" key="1">
    <citation type="submission" date="2016-11" db="EMBL/GenBank/DDBJ databases">
        <authorList>
            <person name="Jaros S."/>
            <person name="Januszkiewicz K."/>
            <person name="Wedrychowicz H."/>
        </authorList>
    </citation>
    <scope>NUCLEOTIDE SEQUENCE [LARGE SCALE GENOMIC DNA]</scope>
    <source>
        <strain evidence="3 4">DSM 13106</strain>
    </source>
</reference>